<dbReference type="PANTHER" id="PTHR43163:SF6">
    <property type="entry name" value="DIPEPTIDE TRANSPORT SYSTEM PERMEASE PROTEIN DPPB-RELATED"/>
    <property type="match status" value="1"/>
</dbReference>
<dbReference type="Gene3D" id="1.10.3720.10">
    <property type="entry name" value="MetI-like"/>
    <property type="match status" value="1"/>
</dbReference>
<dbReference type="Proteomes" id="UP000000657">
    <property type="component" value="Chromosome"/>
</dbReference>
<feature type="transmembrane region" description="Helical" evidence="7">
    <location>
        <begin position="139"/>
        <end position="162"/>
    </location>
</feature>
<keyword evidence="4 7" id="KW-0812">Transmembrane</keyword>
<evidence type="ECO:0000256" key="2">
    <source>
        <dbReference type="ARBA" id="ARBA00022448"/>
    </source>
</evidence>
<feature type="transmembrane region" description="Helical" evidence="7">
    <location>
        <begin position="278"/>
        <end position="301"/>
    </location>
</feature>
<dbReference type="InterPro" id="IPR045621">
    <property type="entry name" value="BPD_transp_1_N"/>
</dbReference>
<keyword evidence="5 7" id="KW-1133">Transmembrane helix</keyword>
<dbReference type="RefSeq" id="WP_011601594.1">
    <property type="nucleotide sequence ID" value="NC_008278.1"/>
</dbReference>
<proteinExistence type="inferred from homology"/>
<dbReference type="CDD" id="cd06261">
    <property type="entry name" value="TM_PBP2"/>
    <property type="match status" value="1"/>
</dbReference>
<evidence type="ECO:0000313" key="9">
    <source>
        <dbReference type="EMBL" id="CAJ59014.1"/>
    </source>
</evidence>
<dbReference type="SUPFAM" id="SSF161098">
    <property type="entry name" value="MetI-like"/>
    <property type="match status" value="1"/>
</dbReference>
<feature type="domain" description="ABC transmembrane type-1" evidence="8">
    <location>
        <begin position="101"/>
        <end position="301"/>
    </location>
</feature>
<dbReference type="GO" id="GO:0071916">
    <property type="term" value="F:dipeptide transmembrane transporter activity"/>
    <property type="evidence" value="ECO:0007669"/>
    <property type="project" value="TreeGrafter"/>
</dbReference>
<feature type="transmembrane region" description="Helical" evidence="7">
    <location>
        <begin position="107"/>
        <end position="127"/>
    </location>
</feature>
<feature type="transmembrane region" description="Helical" evidence="7">
    <location>
        <begin position="12"/>
        <end position="34"/>
    </location>
</feature>
<dbReference type="OrthoDB" id="9809425at2"/>
<dbReference type="KEGG" id="fal:FRAAL0338"/>
<dbReference type="InterPro" id="IPR000515">
    <property type="entry name" value="MetI-like"/>
</dbReference>
<evidence type="ECO:0000256" key="4">
    <source>
        <dbReference type="ARBA" id="ARBA00022692"/>
    </source>
</evidence>
<dbReference type="STRING" id="326424.FRAAL0338"/>
<keyword evidence="6 7" id="KW-0472">Membrane</keyword>
<organism evidence="9 10">
    <name type="scientific">Frankia alni (strain DSM 45986 / CECT 9034 / ACN14a)</name>
    <dbReference type="NCBI Taxonomy" id="326424"/>
    <lineage>
        <taxon>Bacteria</taxon>
        <taxon>Bacillati</taxon>
        <taxon>Actinomycetota</taxon>
        <taxon>Actinomycetes</taxon>
        <taxon>Frankiales</taxon>
        <taxon>Frankiaceae</taxon>
        <taxon>Frankia</taxon>
    </lineage>
</organism>
<accession>Q0RTT4</accession>
<evidence type="ECO:0000256" key="5">
    <source>
        <dbReference type="ARBA" id="ARBA00022989"/>
    </source>
</evidence>
<evidence type="ECO:0000313" key="10">
    <source>
        <dbReference type="Proteomes" id="UP000000657"/>
    </source>
</evidence>
<dbReference type="eggNOG" id="COG0601">
    <property type="taxonomic scope" value="Bacteria"/>
</dbReference>
<evidence type="ECO:0000256" key="1">
    <source>
        <dbReference type="ARBA" id="ARBA00004651"/>
    </source>
</evidence>
<keyword evidence="3" id="KW-1003">Cell membrane</keyword>
<dbReference type="GO" id="GO:0005886">
    <property type="term" value="C:plasma membrane"/>
    <property type="evidence" value="ECO:0007669"/>
    <property type="project" value="UniProtKB-SubCell"/>
</dbReference>
<keyword evidence="10" id="KW-1185">Reference proteome</keyword>
<dbReference type="PANTHER" id="PTHR43163">
    <property type="entry name" value="DIPEPTIDE TRANSPORT SYSTEM PERMEASE PROTEIN DPPB-RELATED"/>
    <property type="match status" value="1"/>
</dbReference>
<keyword evidence="2 7" id="KW-0813">Transport</keyword>
<reference evidence="9 10" key="1">
    <citation type="journal article" date="2007" name="Genome Res.">
        <title>Genome characteristics of facultatively symbiotic Frankia sp. strains reflect host range and host plant biogeography.</title>
        <authorList>
            <person name="Normand P."/>
            <person name="Lapierre P."/>
            <person name="Tisa L.S."/>
            <person name="Gogarten J.P."/>
            <person name="Alloisio N."/>
            <person name="Bagnarol E."/>
            <person name="Bassi C.A."/>
            <person name="Berry A.M."/>
            <person name="Bickhart D.M."/>
            <person name="Choisne N."/>
            <person name="Couloux A."/>
            <person name="Cournoyer B."/>
            <person name="Cruveiller S."/>
            <person name="Daubin V."/>
            <person name="Demange N."/>
            <person name="Francino M.P."/>
            <person name="Goltsman E."/>
            <person name="Huang Y."/>
            <person name="Kopp O.R."/>
            <person name="Labarre L."/>
            <person name="Lapidus A."/>
            <person name="Lavire C."/>
            <person name="Marechal J."/>
            <person name="Martinez M."/>
            <person name="Mastronunzio J.E."/>
            <person name="Mullin B.C."/>
            <person name="Niemann J."/>
            <person name="Pujic P."/>
            <person name="Rawnsley T."/>
            <person name="Rouy Z."/>
            <person name="Schenowitz C."/>
            <person name="Sellstedt A."/>
            <person name="Tavares F."/>
            <person name="Tomkins J.P."/>
            <person name="Vallenet D."/>
            <person name="Valverde C."/>
            <person name="Wall L.G."/>
            <person name="Wang Y."/>
            <person name="Medigue C."/>
            <person name="Benson D.R."/>
        </authorList>
    </citation>
    <scope>NUCLEOTIDE SEQUENCE [LARGE SCALE GENOMIC DNA]</scope>
    <source>
        <strain evidence="10">DSM 45986 / CECT 9034 / ACN14a</strain>
    </source>
</reference>
<dbReference type="Pfam" id="PF19300">
    <property type="entry name" value="BPD_transp_1_N"/>
    <property type="match status" value="1"/>
</dbReference>
<sequence length="325" mass="33730">MTGGVAAAVGRRVAAAAAVMLGAATTAFIALHLLPGDPVAIILGPSNMASPEVRAQIRLDLGLDQPLIMQYLHYLGRLLHGDLGESFQLQQPVSKLIGDQLRPTVELALAAIVLAVVLAVVSAVATAGRRPGLRALANLWELVAVSTPSFWLGILLLTAFSFRLELFPVAGAEGFSALVLPALTLGLPVAGILGQVLREGLETALEQPFVATARARGLSQTAVRLRHALRHAAVPLVTLSGWLTGTLLGGAVLVEKVFARPGIGALTLQAVSSRDMPVVMGVVLLSALVFVVISTAVDLLYLTIDPRLRTEGTAAGARDAKGAQA</sequence>
<feature type="transmembrane region" description="Helical" evidence="7">
    <location>
        <begin position="233"/>
        <end position="258"/>
    </location>
</feature>
<evidence type="ECO:0000256" key="3">
    <source>
        <dbReference type="ARBA" id="ARBA00022475"/>
    </source>
</evidence>
<evidence type="ECO:0000259" key="8">
    <source>
        <dbReference type="PROSITE" id="PS50928"/>
    </source>
</evidence>
<dbReference type="AlphaFoldDB" id="Q0RTT4"/>
<evidence type="ECO:0000256" key="7">
    <source>
        <dbReference type="RuleBase" id="RU363032"/>
    </source>
</evidence>
<gene>
    <name evidence="9" type="primary">ddpB</name>
    <name evidence="9" type="ordered locus">FRAAL0338</name>
</gene>
<evidence type="ECO:0000256" key="6">
    <source>
        <dbReference type="ARBA" id="ARBA00023136"/>
    </source>
</evidence>
<protein>
    <submittedName>
        <fullName evidence="9">ABC transporter oligopeptide permease</fullName>
    </submittedName>
</protein>
<feature type="transmembrane region" description="Helical" evidence="7">
    <location>
        <begin position="174"/>
        <end position="197"/>
    </location>
</feature>
<name>Q0RTT4_FRAAA</name>
<dbReference type="Pfam" id="PF00528">
    <property type="entry name" value="BPD_transp_1"/>
    <property type="match status" value="1"/>
</dbReference>
<dbReference type="InterPro" id="IPR035906">
    <property type="entry name" value="MetI-like_sf"/>
</dbReference>
<comment type="subcellular location">
    <subcellularLocation>
        <location evidence="1 7">Cell membrane</location>
        <topology evidence="1 7">Multi-pass membrane protein</topology>
    </subcellularLocation>
</comment>
<dbReference type="HOGENOM" id="CLU_036879_0_2_11"/>
<dbReference type="EMBL" id="CT573213">
    <property type="protein sequence ID" value="CAJ59014.1"/>
    <property type="molecule type" value="Genomic_DNA"/>
</dbReference>
<comment type="similarity">
    <text evidence="7">Belongs to the binding-protein-dependent transport system permease family.</text>
</comment>
<dbReference type="PROSITE" id="PS50928">
    <property type="entry name" value="ABC_TM1"/>
    <property type="match status" value="1"/>
</dbReference>